<proteinExistence type="predicted"/>
<keyword evidence="2" id="KW-1185">Reference proteome</keyword>
<comment type="caution">
    <text evidence="1">The sequence shown here is derived from an EMBL/GenBank/DDBJ whole genome shotgun (WGS) entry which is preliminary data.</text>
</comment>
<protein>
    <recommendedName>
        <fullName evidence="3">F-box domain-containing protein</fullName>
    </recommendedName>
</protein>
<gene>
    <name evidence="1" type="ORF">K7432_010891</name>
</gene>
<dbReference type="InterPro" id="IPR032675">
    <property type="entry name" value="LRR_dom_sf"/>
</dbReference>
<reference evidence="1 2" key="1">
    <citation type="submission" date="2023-04" db="EMBL/GenBank/DDBJ databases">
        <title>Genome of Basidiobolus ranarum AG-B5.</title>
        <authorList>
            <person name="Stajich J.E."/>
            <person name="Carter-House D."/>
            <person name="Gryganskyi A."/>
        </authorList>
    </citation>
    <scope>NUCLEOTIDE SEQUENCE [LARGE SCALE GENOMIC DNA]</scope>
    <source>
        <strain evidence="1 2">AG-B5</strain>
    </source>
</reference>
<evidence type="ECO:0008006" key="3">
    <source>
        <dbReference type="Google" id="ProtNLM"/>
    </source>
</evidence>
<dbReference type="SUPFAM" id="SSF52058">
    <property type="entry name" value="L domain-like"/>
    <property type="match status" value="1"/>
</dbReference>
<evidence type="ECO:0000313" key="1">
    <source>
        <dbReference type="EMBL" id="KAK9703120.1"/>
    </source>
</evidence>
<organism evidence="1 2">
    <name type="scientific">Basidiobolus ranarum</name>
    <dbReference type="NCBI Taxonomy" id="34480"/>
    <lineage>
        <taxon>Eukaryota</taxon>
        <taxon>Fungi</taxon>
        <taxon>Fungi incertae sedis</taxon>
        <taxon>Zoopagomycota</taxon>
        <taxon>Entomophthoromycotina</taxon>
        <taxon>Basidiobolomycetes</taxon>
        <taxon>Basidiobolales</taxon>
        <taxon>Basidiobolaceae</taxon>
        <taxon>Basidiobolus</taxon>
    </lineage>
</organism>
<evidence type="ECO:0000313" key="2">
    <source>
        <dbReference type="Proteomes" id="UP001479436"/>
    </source>
</evidence>
<dbReference type="Proteomes" id="UP001479436">
    <property type="component" value="Unassembled WGS sequence"/>
</dbReference>
<dbReference type="EMBL" id="JASJQH010007664">
    <property type="protein sequence ID" value="KAK9703120.1"/>
    <property type="molecule type" value="Genomic_DNA"/>
</dbReference>
<name>A0ABR2VV75_9FUNG</name>
<dbReference type="Gene3D" id="3.80.10.10">
    <property type="entry name" value="Ribonuclease Inhibitor"/>
    <property type="match status" value="1"/>
</dbReference>
<accession>A0ABR2VV75</accession>
<sequence length="661" mass="76452">MLLRLSPELITLIFSHLEHERLTLHSLLTVNKLLFNIVTPILYRNPFRSCFWRNHPPPKPREILYLLLASSDLLSKLIESTTKTLQWDFTDWDPPSAPFTVNYLDYYTEIYHLEWESNYEPSFSYMIGDFGHVINMLFCKYNAEKIKSICLPIFNVKPYLPIVRRMSSLQRIEFCGAHNDEVIHTNGRNIVIIEDAIEFVKTHVDTFNDTLTEIMTPDLIDLERNGIQSDIQIEDLIKILIQPQVIEVNDSYQFCQYLSSRSTDRLRVFRGPFIFRSHAKPDWDSSSLFQRCPKLEKIRFSPTRPNSFRWAVEKHDLHAGSDFISSSMPNIKLAPLQDVDMMCKYCPALPIVQDIVYAFRKTIKSIKVLDNKTIEHNPEPLYWDWLLPNLVKIHISGADLSLFDFGSLNLCPSLEELYLTDKYVYLSSNNVIEYGPVLKLPKLRKVQLEFGISSKFNFASLKHSPLLETLIIYEAPSSLLIRPMDAPCWTWRWNWNLPYLKNLYLTGESAFLFQFCLMDSCPSLQCLSLNTESHQRSLSLDEMAKIDLLLPLEDSNQTRLGNSTSDKFKFSLHGKWEFSGETLSVLLQRYMSHVTEIHLSDTKGLTALDIINATQKLPLVQNVYSHLCFDVADIQQIGLDLKNFSEHGTGTIGSVNYSMRG</sequence>